<gene>
    <name evidence="2" type="ORF">DFP96_102197</name>
</gene>
<organism evidence="2 3">
    <name type="scientific">Listeria rocourtiae</name>
    <dbReference type="NCBI Taxonomy" id="647910"/>
    <lineage>
        <taxon>Bacteria</taxon>
        <taxon>Bacillati</taxon>
        <taxon>Bacillota</taxon>
        <taxon>Bacilli</taxon>
        <taxon>Bacillales</taxon>
        <taxon>Listeriaceae</taxon>
        <taxon>Listeria</taxon>
    </lineage>
</organism>
<dbReference type="RefSeq" id="WP_036073525.1">
    <property type="nucleotide sequence ID" value="NZ_SNZK01000002.1"/>
</dbReference>
<sequence length="145" mass="16493">MRKRVALASLMSFILLLGGCGPGASDFRVKVKNDLFLSQINPQQVLLVHGDDSIIIDNSSNTDVSRGISELDWDEEYLVAKSEIVDVDVSDKESKPLYWVYDIKKDKLDGKLDKTKFEKLLVNKGITLKLETFKQRIKGEKRLYD</sequence>
<dbReference type="PROSITE" id="PS51257">
    <property type="entry name" value="PROKAR_LIPOPROTEIN"/>
    <property type="match status" value="1"/>
</dbReference>
<dbReference type="EMBL" id="SNZK01000002">
    <property type="protein sequence ID" value="TDR54609.1"/>
    <property type="molecule type" value="Genomic_DNA"/>
</dbReference>
<dbReference type="Proteomes" id="UP000295558">
    <property type="component" value="Unassembled WGS sequence"/>
</dbReference>
<feature type="signal peptide" evidence="1">
    <location>
        <begin position="1"/>
        <end position="24"/>
    </location>
</feature>
<evidence type="ECO:0000313" key="2">
    <source>
        <dbReference type="EMBL" id="TDR54609.1"/>
    </source>
</evidence>
<dbReference type="OrthoDB" id="1756234at2"/>
<name>A0A4R6ZR36_9LIST</name>
<dbReference type="STRING" id="1265846.PROCOU_15669"/>
<evidence type="ECO:0000313" key="3">
    <source>
        <dbReference type="Proteomes" id="UP000295558"/>
    </source>
</evidence>
<reference evidence="2 3" key="1">
    <citation type="submission" date="2019-03" db="EMBL/GenBank/DDBJ databases">
        <title>Genomic Encyclopedia of Type Strains, Phase III (KMG-III): the genomes of soil and plant-associated and newly described type strains.</title>
        <authorList>
            <person name="Whitman W."/>
        </authorList>
    </citation>
    <scope>NUCLEOTIDE SEQUENCE [LARGE SCALE GENOMIC DNA]</scope>
    <source>
        <strain evidence="2 3">CECT 7972</strain>
    </source>
</reference>
<dbReference type="AlphaFoldDB" id="A0A4R6ZR36"/>
<accession>A0A4R6ZR36</accession>
<protein>
    <submittedName>
        <fullName evidence="2">Uncharacterized protein</fullName>
    </submittedName>
</protein>
<proteinExistence type="predicted"/>
<keyword evidence="3" id="KW-1185">Reference proteome</keyword>
<evidence type="ECO:0000256" key="1">
    <source>
        <dbReference type="SAM" id="SignalP"/>
    </source>
</evidence>
<comment type="caution">
    <text evidence="2">The sequence shown here is derived from an EMBL/GenBank/DDBJ whole genome shotgun (WGS) entry which is preliminary data.</text>
</comment>
<feature type="chain" id="PRO_5020918048" evidence="1">
    <location>
        <begin position="25"/>
        <end position="145"/>
    </location>
</feature>
<keyword evidence="1" id="KW-0732">Signal</keyword>